<sequence>MKRIDRIISSALKKKKLPQCTDKKEDETLLTMAPVNRDDTEGTDDVTTPAAFLNPATALTLSHMPEQVLSKIDVVDSPKAPLYSPLTPLGVEASRHIHECKDEVDSPVAPPYSPLTPRVPGYKTIQCCGENPSPLPAMSPSTLELVETLSGIFPGDYSSDTDTDYVPDSEEDSDSSHSIRVKKNNDINIISAKCCIPDSDDDFEAGVSTGTVQTHAAVVHNLVNQDFEIRNETSSTTFHVIRGDETLDQITNFEVQNNDDYLILETQSEPQACRPKKGRKRKHPEHTMAQKKNVKYANLPYHGKNKLMPSKNFIDYTCKCTRQCYFRVSEENRKEEFEKYVLLGSYEAQLLYILNNVKESPKSRSYTLINNKSGKKKARQYRRNYFICDIEVCKDMFTYNFQISSKKVDISLLKKRSGTALKDNRGKAQGGWNKTPQEDVEFIKNIINSLPKYESHYRRENSDSKYLKPGTTIEKIHEIYKDELKTVYGTLKRPVSINTFKRIFYSNFNLRCKPLKKDTCNKCDSLRNKIKNCSSEEKTILVAEKEEHLKRAEELRIQMNQDLQRAKIDEKFECLTYDLEKTLPLPRIPTNIVFYKRQLWLYNSGIHAGSNDVGYCNIWVEGEAGRGAQEVGSCLVRFIKNDLSHEVEDLVLWSDCCGGQNRNIKIILMLKAVLDSHPRLKTITLKYLESGHTFLPNDTDFSKIEYQLKYHQRIYTPDQYINVIKSCKKKNPLKVYRMQRNDFFSTSKMEKKIVNRKTFVTKAKVNWLRTKKILLKRDEKYTIYMENTDGMFEELNIEKRLRGKRLEISEEDLVLLWPNGKEIAQAKLDDLKSIFDFIPKDCLDFYKTLKGNDNITEDVDGFDCVTDFELLIEQTEQTEQDDQEDLLQDIV</sequence>
<feature type="domain" description="DUF7869" evidence="3">
    <location>
        <begin position="648"/>
        <end position="763"/>
    </location>
</feature>
<dbReference type="Pfam" id="PF25273">
    <property type="entry name" value="DUF7869"/>
    <property type="match status" value="1"/>
</dbReference>
<accession>A0AAV1L8A2</accession>
<protein>
    <recommendedName>
        <fullName evidence="3">DUF7869 domain-containing protein</fullName>
    </recommendedName>
</protein>
<name>A0AAV1L8A2_9NEOP</name>
<proteinExistence type="predicted"/>
<dbReference type="InterPro" id="IPR057191">
    <property type="entry name" value="DUF7869"/>
</dbReference>
<dbReference type="EMBL" id="CAVLGL010000085">
    <property type="protein sequence ID" value="CAK1590206.1"/>
    <property type="molecule type" value="Genomic_DNA"/>
</dbReference>
<evidence type="ECO:0000313" key="5">
    <source>
        <dbReference type="Proteomes" id="UP001314205"/>
    </source>
</evidence>
<evidence type="ECO:0000256" key="2">
    <source>
        <dbReference type="SAM" id="MobiDB-lite"/>
    </source>
</evidence>
<keyword evidence="5" id="KW-1185">Reference proteome</keyword>
<dbReference type="PANTHER" id="PTHR10773">
    <property type="entry name" value="DNA-DIRECTED RNA POLYMERASES I, II, AND III SUBUNIT RPABC2"/>
    <property type="match status" value="1"/>
</dbReference>
<dbReference type="AlphaFoldDB" id="A0AAV1L8A2"/>
<feature type="coiled-coil region" evidence="1">
    <location>
        <begin position="542"/>
        <end position="569"/>
    </location>
</feature>
<evidence type="ECO:0000313" key="4">
    <source>
        <dbReference type="EMBL" id="CAK1590206.1"/>
    </source>
</evidence>
<comment type="caution">
    <text evidence="4">The sequence shown here is derived from an EMBL/GenBank/DDBJ whole genome shotgun (WGS) entry which is preliminary data.</text>
</comment>
<keyword evidence="1" id="KW-0175">Coiled coil</keyword>
<reference evidence="4 5" key="1">
    <citation type="submission" date="2023-11" db="EMBL/GenBank/DDBJ databases">
        <authorList>
            <person name="Hedman E."/>
            <person name="Englund M."/>
            <person name="Stromberg M."/>
            <person name="Nyberg Akerstrom W."/>
            <person name="Nylinder S."/>
            <person name="Jareborg N."/>
            <person name="Kallberg Y."/>
            <person name="Kronander E."/>
        </authorList>
    </citation>
    <scope>NUCLEOTIDE SEQUENCE [LARGE SCALE GENOMIC DNA]</scope>
</reference>
<dbReference type="Proteomes" id="UP001314205">
    <property type="component" value="Unassembled WGS sequence"/>
</dbReference>
<evidence type="ECO:0000256" key="1">
    <source>
        <dbReference type="SAM" id="Coils"/>
    </source>
</evidence>
<evidence type="ECO:0000259" key="3">
    <source>
        <dbReference type="Pfam" id="PF25273"/>
    </source>
</evidence>
<gene>
    <name evidence="4" type="ORF">PARMNEM_LOCUS10600</name>
</gene>
<dbReference type="PANTHER" id="PTHR10773:SF19">
    <property type="match status" value="1"/>
</dbReference>
<feature type="compositionally biased region" description="Acidic residues" evidence="2">
    <location>
        <begin position="159"/>
        <end position="173"/>
    </location>
</feature>
<organism evidence="4 5">
    <name type="scientific">Parnassius mnemosyne</name>
    <name type="common">clouded apollo</name>
    <dbReference type="NCBI Taxonomy" id="213953"/>
    <lineage>
        <taxon>Eukaryota</taxon>
        <taxon>Metazoa</taxon>
        <taxon>Ecdysozoa</taxon>
        <taxon>Arthropoda</taxon>
        <taxon>Hexapoda</taxon>
        <taxon>Insecta</taxon>
        <taxon>Pterygota</taxon>
        <taxon>Neoptera</taxon>
        <taxon>Endopterygota</taxon>
        <taxon>Lepidoptera</taxon>
        <taxon>Glossata</taxon>
        <taxon>Ditrysia</taxon>
        <taxon>Papilionoidea</taxon>
        <taxon>Papilionidae</taxon>
        <taxon>Parnassiinae</taxon>
        <taxon>Parnassini</taxon>
        <taxon>Parnassius</taxon>
        <taxon>Driopa</taxon>
    </lineage>
</organism>
<feature type="region of interest" description="Disordered" evidence="2">
    <location>
        <begin position="156"/>
        <end position="178"/>
    </location>
</feature>